<reference evidence="1" key="1">
    <citation type="journal article" date="2014" name="Nat. Commun.">
        <title>The tobacco genome sequence and its comparison with those of tomato and potato.</title>
        <authorList>
            <person name="Sierro N."/>
            <person name="Battey J.N."/>
            <person name="Ouadi S."/>
            <person name="Bakaher N."/>
            <person name="Bovet L."/>
            <person name="Willig A."/>
            <person name="Goepfert S."/>
            <person name="Peitsch M.C."/>
            <person name="Ivanov N.V."/>
        </authorList>
    </citation>
    <scope>NUCLEOTIDE SEQUENCE [LARGE SCALE GENOMIC DNA]</scope>
</reference>
<gene>
    <name evidence="2" type="primary">LOC107786360</name>
</gene>
<protein>
    <submittedName>
        <fullName evidence="2">Uncharacterized protein LOC107786360 isoform X1</fullName>
    </submittedName>
</protein>
<organism evidence="1 2">
    <name type="scientific">Nicotiana tabacum</name>
    <name type="common">Common tobacco</name>
    <dbReference type="NCBI Taxonomy" id="4097"/>
    <lineage>
        <taxon>Eukaryota</taxon>
        <taxon>Viridiplantae</taxon>
        <taxon>Streptophyta</taxon>
        <taxon>Embryophyta</taxon>
        <taxon>Tracheophyta</taxon>
        <taxon>Spermatophyta</taxon>
        <taxon>Magnoliopsida</taxon>
        <taxon>eudicotyledons</taxon>
        <taxon>Gunneridae</taxon>
        <taxon>Pentapetalae</taxon>
        <taxon>asterids</taxon>
        <taxon>lamiids</taxon>
        <taxon>Solanales</taxon>
        <taxon>Solanaceae</taxon>
        <taxon>Nicotianoideae</taxon>
        <taxon>Nicotianeae</taxon>
        <taxon>Nicotiana</taxon>
    </lineage>
</organism>
<accession>A0AC58TMQ2</accession>
<dbReference type="RefSeq" id="XP_075098507.1">
    <property type="nucleotide sequence ID" value="XM_075242406.1"/>
</dbReference>
<keyword evidence="1" id="KW-1185">Reference proteome</keyword>
<evidence type="ECO:0000313" key="2">
    <source>
        <dbReference type="RefSeq" id="XP_075098507.1"/>
    </source>
</evidence>
<name>A0AC58TMQ2_TOBAC</name>
<reference evidence="2" key="2">
    <citation type="submission" date="2025-08" db="UniProtKB">
        <authorList>
            <consortium name="RefSeq"/>
        </authorList>
    </citation>
    <scope>IDENTIFICATION</scope>
    <source>
        <tissue evidence="2">Leaf</tissue>
    </source>
</reference>
<evidence type="ECO:0000313" key="1">
    <source>
        <dbReference type="Proteomes" id="UP000790787"/>
    </source>
</evidence>
<sequence>MGNKNTQKTIKRNRDRRYISSTGDISNTASESSSRAERKNCRSNIHMPQKSDKSFGKVPNNSNAYAANSAGNLNSHSGKENYQHIWQRIQKKDANVSNCDLKNSDFSQVHDGLNDDIFKTNLPIFVDVILSSKSAFTDQEKLKFLTDLSRNNSPGSLQENKSKYGKGSPVNGACLNCTMQSNGAVNSAGQIGGAKSLRSAADSRTETSTLKIRYQKKNVQYVSSQPYSNPCSCNMEARGDVPVPISVSSVDNKMVEDGSNLLCRSANFHNPTEQLASKCQPPSSSSLHVVINAGQNLESLPGVTQFKKLRNCNTCTTTEEHYKNAASSKLLIPGDKARIFSSLQNDFRSICWAVTEAHRAQLSSEAIELGKGYPVAEFEKLLYFASPVVCPHIRTCQACVSGQGAPLCRHEIPNISLGNLWQWYEKHGSYGLEVKAEDHRSCRQCGIDRLKFSAYFVPLFSGVQLFKYHRTHTSYKDNGTPGSIDVVDSGINKISEGSPMVDLRTIFSVLVPQPRVEDSSSLQKRNVVSDSCSSQERSNTDLHHPPVEFKLSDDNVELLFEYFEREQPQNRKPLFEKIQELVAGNLPSSSGVYGDPSVLQSSRLSDLHPYSWFSVAWYPIYKIPNGNLRSAFLTYHSLGHYVGRGHTLEARHLDACIVSPVVGLQSYNAQGECWFQPRHCADHLKEVTLDSDPCSVLRDRLKTLEQTASLMSRAVRTSGTETLVNRHPDYEFFLSRQRELP</sequence>
<proteinExistence type="predicted"/>
<dbReference type="Proteomes" id="UP000790787">
    <property type="component" value="Chromosome 21"/>
</dbReference>